<dbReference type="GO" id="GO:0003755">
    <property type="term" value="F:peptidyl-prolyl cis-trans isomerase activity"/>
    <property type="evidence" value="ECO:0007669"/>
    <property type="project" value="InterPro"/>
</dbReference>
<dbReference type="PANTHER" id="PTHR21139">
    <property type="entry name" value="TRIOSEPHOSPHATE ISOMERASE"/>
    <property type="match status" value="1"/>
</dbReference>
<dbReference type="SUPFAM" id="SSF51351">
    <property type="entry name" value="Triosephosphate isomerase (TIM)"/>
    <property type="match status" value="1"/>
</dbReference>
<organism evidence="13 14">
    <name type="scientific">Meloidogyne graminicola</name>
    <dbReference type="NCBI Taxonomy" id="189291"/>
    <lineage>
        <taxon>Eukaryota</taxon>
        <taxon>Metazoa</taxon>
        <taxon>Ecdysozoa</taxon>
        <taxon>Nematoda</taxon>
        <taxon>Chromadorea</taxon>
        <taxon>Rhabditida</taxon>
        <taxon>Tylenchina</taxon>
        <taxon>Tylenchomorpha</taxon>
        <taxon>Tylenchoidea</taxon>
        <taxon>Meloidogynidae</taxon>
        <taxon>Meloidogyninae</taxon>
        <taxon>Meloidogyne</taxon>
    </lineage>
</organism>
<evidence type="ECO:0000256" key="5">
    <source>
        <dbReference type="ARBA" id="ARBA00011940"/>
    </source>
</evidence>
<evidence type="ECO:0000313" key="14">
    <source>
        <dbReference type="Proteomes" id="UP000605970"/>
    </source>
</evidence>
<evidence type="ECO:0000256" key="2">
    <source>
        <dbReference type="ARBA" id="ARBA00004742"/>
    </source>
</evidence>
<protein>
    <recommendedName>
        <fullName evidence="6">Triosephosphate isomerase</fullName>
        <ecNumber evidence="5">5.3.1.1</ecNumber>
    </recommendedName>
    <alternativeName>
        <fullName evidence="10">Triose-phosphate isomerase</fullName>
    </alternativeName>
</protein>
<evidence type="ECO:0000256" key="1">
    <source>
        <dbReference type="ARBA" id="ARBA00004680"/>
    </source>
</evidence>
<dbReference type="EC" id="5.3.1.1" evidence="5"/>
<dbReference type="InterPro" id="IPR020892">
    <property type="entry name" value="Cyclophilin-type_PPIase_CS"/>
</dbReference>
<evidence type="ECO:0000256" key="9">
    <source>
        <dbReference type="ARBA" id="ARBA00023235"/>
    </source>
</evidence>
<comment type="subunit">
    <text evidence="4">Homodimer.</text>
</comment>
<evidence type="ECO:0000313" key="13">
    <source>
        <dbReference type="EMBL" id="KAF7640350.1"/>
    </source>
</evidence>
<dbReference type="GO" id="GO:0005829">
    <property type="term" value="C:cytosol"/>
    <property type="evidence" value="ECO:0007669"/>
    <property type="project" value="TreeGrafter"/>
</dbReference>
<dbReference type="GO" id="GO:0046166">
    <property type="term" value="P:glyceraldehyde-3-phosphate biosynthetic process"/>
    <property type="evidence" value="ECO:0007669"/>
    <property type="project" value="TreeGrafter"/>
</dbReference>
<dbReference type="GO" id="GO:0006096">
    <property type="term" value="P:glycolytic process"/>
    <property type="evidence" value="ECO:0007669"/>
    <property type="project" value="UniProtKB-KW"/>
</dbReference>
<dbReference type="AlphaFoldDB" id="A0A8T0A492"/>
<keyword evidence="14" id="KW-1185">Reference proteome</keyword>
<dbReference type="PROSITE" id="PS00171">
    <property type="entry name" value="TIM_1"/>
    <property type="match status" value="1"/>
</dbReference>
<dbReference type="InterPro" id="IPR020861">
    <property type="entry name" value="Triosephosphate_isomerase_AS"/>
</dbReference>
<feature type="domain" description="PPIase cyclophilin-type" evidence="12">
    <location>
        <begin position="222"/>
        <end position="367"/>
    </location>
</feature>
<gene>
    <name evidence="13" type="ORF">Mgra_00000171</name>
</gene>
<dbReference type="Proteomes" id="UP000605970">
    <property type="component" value="Unassembled WGS sequence"/>
</dbReference>
<feature type="compositionally biased region" description="Basic and acidic residues" evidence="11">
    <location>
        <begin position="515"/>
        <end position="548"/>
    </location>
</feature>
<dbReference type="CDD" id="cd00311">
    <property type="entry name" value="TIM"/>
    <property type="match status" value="1"/>
</dbReference>
<dbReference type="NCBIfam" id="TIGR00419">
    <property type="entry name" value="tim"/>
    <property type="match status" value="1"/>
</dbReference>
<dbReference type="InterPro" id="IPR035990">
    <property type="entry name" value="TIM_sf"/>
</dbReference>
<proteinExistence type="inferred from homology"/>
<comment type="pathway">
    <text evidence="1">Carbohydrate degradation; glycolysis; D-glyceraldehyde 3-phosphate from glycerone phosphate: step 1/1.</text>
</comment>
<dbReference type="InterPro" id="IPR002130">
    <property type="entry name" value="Cyclophilin-type_PPIase_dom"/>
</dbReference>
<reference evidence="13" key="1">
    <citation type="journal article" date="2020" name="Ecol. Evol.">
        <title>Genome structure and content of the rice root-knot nematode (Meloidogyne graminicola).</title>
        <authorList>
            <person name="Phan N.T."/>
            <person name="Danchin E.G.J."/>
            <person name="Klopp C."/>
            <person name="Perfus-Barbeoch L."/>
            <person name="Kozlowski D.K."/>
            <person name="Koutsovoulos G.D."/>
            <person name="Lopez-Roques C."/>
            <person name="Bouchez O."/>
            <person name="Zahm M."/>
            <person name="Besnard G."/>
            <person name="Bellafiore S."/>
        </authorList>
    </citation>
    <scope>NUCLEOTIDE SEQUENCE</scope>
    <source>
        <strain evidence="13">VN-18</strain>
    </source>
</reference>
<keyword evidence="8" id="KW-0324">Glycolysis</keyword>
<dbReference type="GO" id="GO:0006094">
    <property type="term" value="P:gluconeogenesis"/>
    <property type="evidence" value="ECO:0007669"/>
    <property type="project" value="UniProtKB-KW"/>
</dbReference>
<feature type="region of interest" description="Disordered" evidence="11">
    <location>
        <begin position="379"/>
        <end position="398"/>
    </location>
</feature>
<evidence type="ECO:0000256" key="7">
    <source>
        <dbReference type="ARBA" id="ARBA00022432"/>
    </source>
</evidence>
<dbReference type="FunFam" id="3.20.20.70:FF:000016">
    <property type="entry name" value="Triosephosphate isomerase"/>
    <property type="match status" value="1"/>
</dbReference>
<evidence type="ECO:0000256" key="3">
    <source>
        <dbReference type="ARBA" id="ARBA00007422"/>
    </source>
</evidence>
<dbReference type="Pfam" id="PF00160">
    <property type="entry name" value="Pro_isomerase"/>
    <property type="match status" value="1"/>
</dbReference>
<name>A0A8T0A492_9BILA</name>
<evidence type="ECO:0000256" key="11">
    <source>
        <dbReference type="SAM" id="MobiDB-lite"/>
    </source>
</evidence>
<dbReference type="EMBL" id="JABEBT010000001">
    <property type="protein sequence ID" value="KAF7640350.1"/>
    <property type="molecule type" value="Genomic_DNA"/>
</dbReference>
<keyword evidence="7" id="KW-0312">Gluconeogenesis</keyword>
<dbReference type="Gene3D" id="3.20.20.70">
    <property type="entry name" value="Aldolase class I"/>
    <property type="match status" value="1"/>
</dbReference>
<dbReference type="GO" id="GO:0006457">
    <property type="term" value="P:protein folding"/>
    <property type="evidence" value="ECO:0007669"/>
    <property type="project" value="InterPro"/>
</dbReference>
<dbReference type="GO" id="GO:0019563">
    <property type="term" value="P:glycerol catabolic process"/>
    <property type="evidence" value="ECO:0007669"/>
    <property type="project" value="TreeGrafter"/>
</dbReference>
<evidence type="ECO:0000256" key="10">
    <source>
        <dbReference type="ARBA" id="ARBA00031906"/>
    </source>
</evidence>
<dbReference type="InterPro" id="IPR022896">
    <property type="entry name" value="TrioseP_Isoase_bac/euk"/>
</dbReference>
<dbReference type="GO" id="GO:0004807">
    <property type="term" value="F:triose-phosphate isomerase activity"/>
    <property type="evidence" value="ECO:0007669"/>
    <property type="project" value="UniProtKB-EC"/>
</dbReference>
<sequence>MNGSFSTIDELVSLLNNSSGNASVDIVVAPPAPYLHYVVQNLKHGMQVAAQNCYKVPSGAFTGEISPAMIKDLGANFVILGHSERRHVFGENDHLISEKAAHAFDSGINVIYCIGEKLEEREGNKTKEVNFRQLDALLKLPNIDWKKVVIAYEPVWAIGTGKTASPEQAEEVHKWIRDYLEEKVSKEIGQSTRIIYGGSVTAGNCEELAKQPDVDGFLICLETTLGEIDIELWSRECPLACRNFVQLCMENYYVGCTFHRLIRDFIVQTGDPTGTGHGGTSIYGDSEFHQRLKFNRRGLVGMASDKKDQNASQFFFTLGPAPDLNGKHTLFGKVVGATVFNLMKMNEYEVDANERPSRLHKITGIKILENPFRDIRIRSKSGKEERLKEKKSRDAEKIQPKRNTALLSFGDEIDEDEEQASKFQLKGKSAHDVLVDDISLSKEEAVGSEEISHKRRKMDIHIEEDLIEIQEREERMDRIKNKFKSSKKVVQFNESSKVEEDDDIEKIVEDYREAEKKNEMERISSELRQLQKEYKKSMRESKGEKPTDDEASTSTGMKMYNKLKLNFKSGTKGVVKTVDPRREEQTIALLGRFQTRLQRASVQGVLVDKKVDMSDQKSREDIILATSEDQGKIDFDAEDIQGEDWMNHELIAPEDTSGVTKAKGCKYEGGK</sequence>
<dbReference type="HAMAP" id="MF_00147_B">
    <property type="entry name" value="TIM_B"/>
    <property type="match status" value="1"/>
</dbReference>
<evidence type="ECO:0000256" key="6">
    <source>
        <dbReference type="ARBA" id="ARBA00019397"/>
    </source>
</evidence>
<dbReference type="PROSITE" id="PS51440">
    <property type="entry name" value="TIM_2"/>
    <property type="match status" value="1"/>
</dbReference>
<evidence type="ECO:0000256" key="4">
    <source>
        <dbReference type="ARBA" id="ARBA00011738"/>
    </source>
</evidence>
<dbReference type="InterPro" id="IPR000652">
    <property type="entry name" value="Triosephosphate_isomerase"/>
</dbReference>
<evidence type="ECO:0000256" key="8">
    <source>
        <dbReference type="ARBA" id="ARBA00023152"/>
    </source>
</evidence>
<dbReference type="PRINTS" id="PR00153">
    <property type="entry name" value="CSAPPISMRASE"/>
</dbReference>
<dbReference type="PROSITE" id="PS00170">
    <property type="entry name" value="CSA_PPIASE_1"/>
    <property type="match status" value="1"/>
</dbReference>
<dbReference type="SUPFAM" id="SSF50891">
    <property type="entry name" value="Cyclophilin-like"/>
    <property type="match status" value="1"/>
</dbReference>
<dbReference type="Pfam" id="PF00121">
    <property type="entry name" value="TIM"/>
    <property type="match status" value="1"/>
</dbReference>
<dbReference type="PANTHER" id="PTHR21139:SF2">
    <property type="entry name" value="TRIOSEPHOSPHATE ISOMERASE"/>
    <property type="match status" value="1"/>
</dbReference>
<dbReference type="PROSITE" id="PS50072">
    <property type="entry name" value="CSA_PPIASE_2"/>
    <property type="match status" value="1"/>
</dbReference>
<dbReference type="InterPro" id="IPR013785">
    <property type="entry name" value="Aldolase_TIM"/>
</dbReference>
<comment type="caution">
    <text evidence="13">The sequence shown here is derived from an EMBL/GenBank/DDBJ whole genome shotgun (WGS) entry which is preliminary data.</text>
</comment>
<dbReference type="OrthoDB" id="442970at2759"/>
<dbReference type="Gene3D" id="2.40.100.10">
    <property type="entry name" value="Cyclophilin-like"/>
    <property type="match status" value="1"/>
</dbReference>
<comment type="pathway">
    <text evidence="2">Carbohydrate biosynthesis; gluconeogenesis.</text>
</comment>
<evidence type="ECO:0000259" key="12">
    <source>
        <dbReference type="PROSITE" id="PS50072"/>
    </source>
</evidence>
<dbReference type="InterPro" id="IPR029000">
    <property type="entry name" value="Cyclophilin-like_dom_sf"/>
</dbReference>
<comment type="similarity">
    <text evidence="3">Belongs to the triosephosphate isomerase family.</text>
</comment>
<keyword evidence="9" id="KW-0413">Isomerase</keyword>
<feature type="region of interest" description="Disordered" evidence="11">
    <location>
        <begin position="515"/>
        <end position="556"/>
    </location>
</feature>
<accession>A0A8T0A492</accession>